<organism evidence="2 3">
    <name type="scientific">Fulvivirga sediminis</name>
    <dbReference type="NCBI Taxonomy" id="2803949"/>
    <lineage>
        <taxon>Bacteria</taxon>
        <taxon>Pseudomonadati</taxon>
        <taxon>Bacteroidota</taxon>
        <taxon>Cytophagia</taxon>
        <taxon>Cytophagales</taxon>
        <taxon>Fulvivirgaceae</taxon>
        <taxon>Fulvivirga</taxon>
    </lineage>
</organism>
<gene>
    <name evidence="2" type="ORF">JL102_21855</name>
</gene>
<accession>A0A937K2X0</accession>
<dbReference type="EMBL" id="JAESIY010000017">
    <property type="protein sequence ID" value="MBL3658810.1"/>
    <property type="molecule type" value="Genomic_DNA"/>
</dbReference>
<feature type="transmembrane region" description="Helical" evidence="1">
    <location>
        <begin position="181"/>
        <end position="201"/>
    </location>
</feature>
<evidence type="ECO:0000313" key="3">
    <source>
        <dbReference type="Proteomes" id="UP000659388"/>
    </source>
</evidence>
<name>A0A937K2X0_9BACT</name>
<reference evidence="2" key="1">
    <citation type="submission" date="2021-01" db="EMBL/GenBank/DDBJ databases">
        <title>Fulvivirga kasyanovii gen. nov., sp nov., a novel member of the phylum Bacteroidetes isolated from seawater in a mussel farm.</title>
        <authorList>
            <person name="Zhao L.-H."/>
            <person name="Wang Z.-J."/>
        </authorList>
    </citation>
    <scope>NUCLEOTIDE SEQUENCE</scope>
    <source>
        <strain evidence="2">2943</strain>
    </source>
</reference>
<comment type="caution">
    <text evidence="2">The sequence shown here is derived from an EMBL/GenBank/DDBJ whole genome shotgun (WGS) entry which is preliminary data.</text>
</comment>
<keyword evidence="1" id="KW-1133">Transmembrane helix</keyword>
<dbReference type="RefSeq" id="WP_202246602.1">
    <property type="nucleotide sequence ID" value="NZ_JAESIY010000017.1"/>
</dbReference>
<feature type="transmembrane region" description="Helical" evidence="1">
    <location>
        <begin position="130"/>
        <end position="150"/>
    </location>
</feature>
<proteinExistence type="predicted"/>
<feature type="transmembrane region" description="Helical" evidence="1">
    <location>
        <begin position="428"/>
        <end position="450"/>
    </location>
</feature>
<feature type="transmembrane region" description="Helical" evidence="1">
    <location>
        <begin position="12"/>
        <end position="34"/>
    </location>
</feature>
<dbReference type="AlphaFoldDB" id="A0A937K2X0"/>
<evidence type="ECO:0000313" key="2">
    <source>
        <dbReference type="EMBL" id="MBL3658810.1"/>
    </source>
</evidence>
<dbReference type="InterPro" id="IPR021913">
    <property type="entry name" value="DUF3526"/>
</dbReference>
<keyword evidence="1" id="KW-0812">Transmembrane</keyword>
<keyword evidence="3" id="KW-1185">Reference proteome</keyword>
<dbReference type="PANTHER" id="PTHR43471">
    <property type="entry name" value="ABC TRANSPORTER PERMEASE"/>
    <property type="match status" value="1"/>
</dbReference>
<protein>
    <submittedName>
        <fullName evidence="2">DUF3526 domain-containing protein</fullName>
    </submittedName>
</protein>
<dbReference type="Proteomes" id="UP000659388">
    <property type="component" value="Unassembled WGS sequence"/>
</dbReference>
<dbReference type="Pfam" id="PF12040">
    <property type="entry name" value="DUF3526"/>
    <property type="match status" value="1"/>
</dbReference>
<sequence length="452" mass="52110">MSLYLLMFRQFVRTRICQLGLSMVLVLGIISIFIGKQFLDKQRATAAQVAETQQEHIKRNVDLHKDDLGLLLYYLKFAVVNDVSPLAGLSIGQKDINPSVQNVTILALEGQKYDADLVNPATLLFGNLDLSFLIVYVFPLLVIAFNYNLLSEEEEGGTWKMVSVMSVHRWRHLFTKMSVRAVLLFGVLIILFIIAAGILGIEYNLAFSKIILTSMLYIAFWFAIVAFIISLRRSSNFNAVALLFCWLIFLILIPAVLNNVIVNKYPMPEAFTTMIKQRDGYHEKWDTNKRETVEKFYKQYPQFSSYGFPSEASKLQWLWYYAMQNLGDVESKEESALLEAKVLKRDDVSQTWSMLVPSLHAQLIFNSLAGTGMENYLDFLNYTEQFHEKTRLYLYPKIFSYNKAEGVDWDRFKPEHVSFEAHITWSHLLLPFIGAIFLLVCATLISFRYFNS</sequence>
<feature type="transmembrane region" description="Helical" evidence="1">
    <location>
        <begin position="207"/>
        <end position="229"/>
    </location>
</feature>
<dbReference type="PANTHER" id="PTHR43471:SF1">
    <property type="entry name" value="ABC TRANSPORTER PERMEASE PROTEIN NOSY-RELATED"/>
    <property type="match status" value="1"/>
</dbReference>
<evidence type="ECO:0000256" key="1">
    <source>
        <dbReference type="SAM" id="Phobius"/>
    </source>
</evidence>
<keyword evidence="1" id="KW-0472">Membrane</keyword>
<feature type="transmembrane region" description="Helical" evidence="1">
    <location>
        <begin position="236"/>
        <end position="257"/>
    </location>
</feature>